<evidence type="ECO:0000313" key="3">
    <source>
        <dbReference type="EMBL" id="JAS18247.1"/>
    </source>
</evidence>
<proteinExistence type="predicted"/>
<organism evidence="3">
    <name type="scientific">Clastoptera arizonana</name>
    <name type="common">Arizona spittle bug</name>
    <dbReference type="NCBI Taxonomy" id="38151"/>
    <lineage>
        <taxon>Eukaryota</taxon>
        <taxon>Metazoa</taxon>
        <taxon>Ecdysozoa</taxon>
        <taxon>Arthropoda</taxon>
        <taxon>Hexapoda</taxon>
        <taxon>Insecta</taxon>
        <taxon>Pterygota</taxon>
        <taxon>Neoptera</taxon>
        <taxon>Paraneoptera</taxon>
        <taxon>Hemiptera</taxon>
        <taxon>Auchenorrhyncha</taxon>
        <taxon>Cercopoidea</taxon>
        <taxon>Clastopteridae</taxon>
        <taxon>Clastoptera</taxon>
    </lineage>
</organism>
<name>A0A1B6CXQ2_9HEMI</name>
<sequence>MYIHSCLEFTFYLVLLECNVNALIGNKNVLIKRNFTELVSCKYFVDKTLFIKDFLEEVNYGVKTMTAPAGFGKSTLVDMLKTFLSNKHNATGAQTDYRSNPSYDVFCKEPLNICKHNEDFVQQHMGQYPVIHIRFSLMGDVFGLESLVDGMKDVIKASYDEHRYLLQDDVVWPASKLDKLGFVKRLMGDRALQESEVMDGWALLAETLHGYFAKKVIILLDDYEAQFGDLALRDGNKGIIISFVKGLYDNLFKQNTNLDKALITGEYIPEEFEVLPKLCMAHHVFLQDHVFAKYFGFNEEEINEIVVKNIKGEVERNETMEALKAYYDGDMVLGSNIKMYNCYSVVNYLLNENT</sequence>
<dbReference type="EMBL" id="GEDC01019051">
    <property type="protein sequence ID" value="JAS18247.1"/>
    <property type="molecule type" value="Transcribed_RNA"/>
</dbReference>
<feature type="signal peptide" evidence="1">
    <location>
        <begin position="1"/>
        <end position="22"/>
    </location>
</feature>
<dbReference type="PANTHER" id="PTHR34825:SF1">
    <property type="entry name" value="AAA-ATPASE-LIKE DOMAIN-CONTAINING PROTEIN"/>
    <property type="match status" value="1"/>
</dbReference>
<reference evidence="3" key="1">
    <citation type="submission" date="2015-12" db="EMBL/GenBank/DDBJ databases">
        <title>De novo transcriptome assembly of four potential Pierce s Disease insect vectors from Arizona vineyards.</title>
        <authorList>
            <person name="Tassone E.E."/>
        </authorList>
    </citation>
    <scope>NUCLEOTIDE SEQUENCE</scope>
</reference>
<keyword evidence="1" id="KW-0732">Signal</keyword>
<dbReference type="PANTHER" id="PTHR34825">
    <property type="entry name" value="CONSERVED PROTEIN, WITH A WEAK D-GALACTARATE DEHYDRATASE/ALTRONATE HYDROLASE DOMAIN"/>
    <property type="match status" value="1"/>
</dbReference>
<evidence type="ECO:0000259" key="2">
    <source>
        <dbReference type="Pfam" id="PF09820"/>
    </source>
</evidence>
<evidence type="ECO:0000256" key="1">
    <source>
        <dbReference type="SAM" id="SignalP"/>
    </source>
</evidence>
<gene>
    <name evidence="3" type="ORF">g.6018</name>
</gene>
<dbReference type="AlphaFoldDB" id="A0A1B6CXQ2"/>
<dbReference type="InterPro" id="IPR018631">
    <property type="entry name" value="AAA-ATPase-like_dom"/>
</dbReference>
<feature type="domain" description="AAA-ATPase-like" evidence="2">
    <location>
        <begin position="34"/>
        <end position="265"/>
    </location>
</feature>
<dbReference type="Pfam" id="PF09820">
    <property type="entry name" value="AAA-ATPase_like"/>
    <property type="match status" value="1"/>
</dbReference>
<protein>
    <recommendedName>
        <fullName evidence="2">AAA-ATPase-like domain-containing protein</fullName>
    </recommendedName>
</protein>
<feature type="chain" id="PRO_5008580747" description="AAA-ATPase-like domain-containing protein" evidence="1">
    <location>
        <begin position="23"/>
        <end position="354"/>
    </location>
</feature>
<accession>A0A1B6CXQ2</accession>